<dbReference type="AlphaFoldDB" id="C6V524"/>
<proteinExistence type="predicted"/>
<keyword evidence="1" id="KW-0812">Transmembrane</keyword>
<organism evidence="2 3">
    <name type="scientific">Neorickettsia risticii (strain Illinois)</name>
    <dbReference type="NCBI Taxonomy" id="434131"/>
    <lineage>
        <taxon>Bacteria</taxon>
        <taxon>Pseudomonadati</taxon>
        <taxon>Pseudomonadota</taxon>
        <taxon>Alphaproteobacteria</taxon>
        <taxon>Rickettsiales</taxon>
        <taxon>Anaplasmataceae</taxon>
        <taxon>Neorickettsia</taxon>
    </lineage>
</organism>
<feature type="transmembrane region" description="Helical" evidence="1">
    <location>
        <begin position="6"/>
        <end position="26"/>
    </location>
</feature>
<evidence type="ECO:0000256" key="1">
    <source>
        <dbReference type="SAM" id="Phobius"/>
    </source>
</evidence>
<evidence type="ECO:0000313" key="2">
    <source>
        <dbReference type="EMBL" id="ACT69489.1"/>
    </source>
</evidence>
<keyword evidence="1" id="KW-0472">Membrane</keyword>
<dbReference type="KEGG" id="nri:NRI_0510"/>
<accession>C6V524</accession>
<dbReference type="HOGENOM" id="CLU_3045765_0_0_5"/>
<keyword evidence="3" id="KW-1185">Reference proteome</keyword>
<dbReference type="EMBL" id="CP001431">
    <property type="protein sequence ID" value="ACT69489.1"/>
    <property type="molecule type" value="Genomic_DNA"/>
</dbReference>
<dbReference type="Proteomes" id="UP000001627">
    <property type="component" value="Chromosome"/>
</dbReference>
<gene>
    <name evidence="2" type="ordered locus">NRI_0510</name>
</gene>
<protein>
    <submittedName>
        <fullName evidence="2">Uncharacterized protein</fullName>
    </submittedName>
</protein>
<reference evidence="2 3" key="1">
    <citation type="journal article" date="2009" name="Nucleic Acids Res.">
        <title>Analysis of complete genome sequence of Neorickettsia risticii: causative agent of Potomac horse fever.</title>
        <authorList>
            <person name="Lin M."/>
            <person name="Zhang C."/>
            <person name="Gibson K."/>
            <person name="Rikihisa Y."/>
        </authorList>
    </citation>
    <scope>NUCLEOTIDE SEQUENCE [LARGE SCALE GENOMIC DNA]</scope>
    <source>
        <strain evidence="2 3">Illinois</strain>
    </source>
</reference>
<name>C6V524_NEORI</name>
<dbReference type="STRING" id="434131.NRI_0510"/>
<keyword evidence="1" id="KW-1133">Transmembrane helix</keyword>
<evidence type="ECO:0000313" key="3">
    <source>
        <dbReference type="Proteomes" id="UP000001627"/>
    </source>
</evidence>
<sequence length="54" mass="6395">MFWGNFDYLLVSFYISVLARALRLYFLSEAACMRYLEDSNCLWCFPVKDEEVVG</sequence>